<evidence type="ECO:0000313" key="3">
    <source>
        <dbReference type="Proteomes" id="UP000298652"/>
    </source>
</evidence>
<sequence length="153" mass="16793">MVEMPFTPLSSPFPTQKHQQTNPTPGDVNLSWIFVSHAHPSCPSSFRHHTSLTPSTLCLKRCPVAPAWPISGEPPRRTIQRSCPKLVPMTRAGAGYQNHSIFHLLSRSRIPSHFTNGSLSTHGLGSTIGAQLRHRLVSATVAAAAKKRWPHVI</sequence>
<reference evidence="2" key="1">
    <citation type="submission" date="2019-03" db="EMBL/GenBank/DDBJ databases">
        <title>WGS assembly of Setaria viridis.</title>
        <authorList>
            <person name="Huang P."/>
            <person name="Jenkins J."/>
            <person name="Grimwood J."/>
            <person name="Barry K."/>
            <person name="Healey A."/>
            <person name="Mamidi S."/>
            <person name="Sreedasyam A."/>
            <person name="Shu S."/>
            <person name="Feldman M."/>
            <person name="Wu J."/>
            <person name="Yu Y."/>
            <person name="Chen C."/>
            <person name="Johnson J."/>
            <person name="Rokhsar D."/>
            <person name="Baxter I."/>
            <person name="Schmutz J."/>
            <person name="Brutnell T."/>
            <person name="Kellogg E."/>
        </authorList>
    </citation>
    <scope>NUCLEOTIDE SEQUENCE [LARGE SCALE GENOMIC DNA]</scope>
</reference>
<feature type="compositionally biased region" description="Polar residues" evidence="1">
    <location>
        <begin position="8"/>
        <end position="24"/>
    </location>
</feature>
<dbReference type="EMBL" id="CM016557">
    <property type="protein sequence ID" value="TKW09434.1"/>
    <property type="molecule type" value="Genomic_DNA"/>
</dbReference>
<dbReference type="AlphaFoldDB" id="A0A4U6U5H9"/>
<accession>A0A4U6U5H9</accession>
<organism evidence="2 3">
    <name type="scientific">Setaria viridis</name>
    <name type="common">Green bristlegrass</name>
    <name type="synonym">Setaria italica subsp. viridis</name>
    <dbReference type="NCBI Taxonomy" id="4556"/>
    <lineage>
        <taxon>Eukaryota</taxon>
        <taxon>Viridiplantae</taxon>
        <taxon>Streptophyta</taxon>
        <taxon>Embryophyta</taxon>
        <taxon>Tracheophyta</taxon>
        <taxon>Spermatophyta</taxon>
        <taxon>Magnoliopsida</taxon>
        <taxon>Liliopsida</taxon>
        <taxon>Poales</taxon>
        <taxon>Poaceae</taxon>
        <taxon>PACMAD clade</taxon>
        <taxon>Panicoideae</taxon>
        <taxon>Panicodae</taxon>
        <taxon>Paniceae</taxon>
        <taxon>Cenchrinae</taxon>
        <taxon>Setaria</taxon>
    </lineage>
</organism>
<proteinExistence type="predicted"/>
<gene>
    <name evidence="2" type="ORF">SEVIR_6G094300v2</name>
</gene>
<name>A0A4U6U5H9_SETVI</name>
<keyword evidence="3" id="KW-1185">Reference proteome</keyword>
<dbReference type="Proteomes" id="UP000298652">
    <property type="component" value="Chromosome 6"/>
</dbReference>
<protein>
    <submittedName>
        <fullName evidence="2">Uncharacterized protein</fullName>
    </submittedName>
</protein>
<evidence type="ECO:0000313" key="2">
    <source>
        <dbReference type="EMBL" id="TKW09434.1"/>
    </source>
</evidence>
<evidence type="ECO:0000256" key="1">
    <source>
        <dbReference type="SAM" id="MobiDB-lite"/>
    </source>
</evidence>
<dbReference type="Gramene" id="TKW09434">
    <property type="protein sequence ID" value="TKW09434"/>
    <property type="gene ID" value="SEVIR_6G094300v2"/>
</dbReference>
<feature type="region of interest" description="Disordered" evidence="1">
    <location>
        <begin position="1"/>
        <end position="25"/>
    </location>
</feature>